<accession>A0A381RRD9</accession>
<comment type="similarity">
    <text evidence="1">Belongs to the bacterial ribosomal protein bS20 family.</text>
</comment>
<evidence type="ECO:0000256" key="5">
    <source>
        <dbReference type="ARBA" id="ARBA00023274"/>
    </source>
</evidence>
<evidence type="ECO:0000256" key="3">
    <source>
        <dbReference type="ARBA" id="ARBA00022884"/>
    </source>
</evidence>
<dbReference type="GO" id="GO:0005829">
    <property type="term" value="C:cytosol"/>
    <property type="evidence" value="ECO:0007669"/>
    <property type="project" value="TreeGrafter"/>
</dbReference>
<dbReference type="PANTHER" id="PTHR33398">
    <property type="entry name" value="30S RIBOSOMAL PROTEIN S20"/>
    <property type="match status" value="1"/>
</dbReference>
<keyword evidence="2" id="KW-0699">rRNA-binding</keyword>
<evidence type="ECO:0000313" key="6">
    <source>
        <dbReference type="EMBL" id="SUZ94435.1"/>
    </source>
</evidence>
<evidence type="ECO:0000256" key="4">
    <source>
        <dbReference type="ARBA" id="ARBA00022980"/>
    </source>
</evidence>
<evidence type="ECO:0000256" key="2">
    <source>
        <dbReference type="ARBA" id="ARBA00022730"/>
    </source>
</evidence>
<protein>
    <recommendedName>
        <fullName evidence="7">30S ribosomal protein S20</fullName>
    </recommendedName>
</protein>
<dbReference type="NCBIfam" id="TIGR00029">
    <property type="entry name" value="S20"/>
    <property type="match status" value="1"/>
</dbReference>
<reference evidence="6" key="1">
    <citation type="submission" date="2018-05" db="EMBL/GenBank/DDBJ databases">
        <authorList>
            <person name="Lanie J.A."/>
            <person name="Ng W.-L."/>
            <person name="Kazmierczak K.M."/>
            <person name="Andrzejewski T.M."/>
            <person name="Davidsen T.M."/>
            <person name="Wayne K.J."/>
            <person name="Tettelin H."/>
            <person name="Glass J.I."/>
            <person name="Rusch D."/>
            <person name="Podicherti R."/>
            <person name="Tsui H.-C.T."/>
            <person name="Winkler M.E."/>
        </authorList>
    </citation>
    <scope>NUCLEOTIDE SEQUENCE</scope>
</reference>
<dbReference type="GO" id="GO:0003735">
    <property type="term" value="F:structural constituent of ribosome"/>
    <property type="evidence" value="ECO:0007669"/>
    <property type="project" value="InterPro"/>
</dbReference>
<dbReference type="HAMAP" id="MF_00500">
    <property type="entry name" value="Ribosomal_bS20"/>
    <property type="match status" value="1"/>
</dbReference>
<dbReference type="GO" id="GO:0015935">
    <property type="term" value="C:small ribosomal subunit"/>
    <property type="evidence" value="ECO:0007669"/>
    <property type="project" value="TreeGrafter"/>
</dbReference>
<keyword evidence="3" id="KW-0694">RNA-binding</keyword>
<evidence type="ECO:0008006" key="7">
    <source>
        <dbReference type="Google" id="ProtNLM"/>
    </source>
</evidence>
<dbReference type="InterPro" id="IPR002583">
    <property type="entry name" value="Ribosomal_bS20"/>
</dbReference>
<dbReference type="GO" id="GO:0070181">
    <property type="term" value="F:small ribosomal subunit rRNA binding"/>
    <property type="evidence" value="ECO:0007669"/>
    <property type="project" value="TreeGrafter"/>
</dbReference>
<dbReference type="Pfam" id="PF01649">
    <property type="entry name" value="Ribosomal_S20p"/>
    <property type="match status" value="1"/>
</dbReference>
<dbReference type="GO" id="GO:0006412">
    <property type="term" value="P:translation"/>
    <property type="evidence" value="ECO:0007669"/>
    <property type="project" value="InterPro"/>
</dbReference>
<dbReference type="Gene3D" id="1.20.58.110">
    <property type="entry name" value="Ribosomal protein S20"/>
    <property type="match status" value="1"/>
</dbReference>
<gene>
    <name evidence="6" type="ORF">METZ01_LOCUS47289</name>
</gene>
<keyword evidence="4" id="KW-0689">Ribosomal protein</keyword>
<sequence>MANHKSAKKRTRQALKRKLINSQILSQLKTNINKFTELIKAKNKEGIDKSFNLVNSSLAKATKKGLIKKQYMSRKLSSLSKKTNNI</sequence>
<name>A0A381RRD9_9ZZZZ</name>
<dbReference type="PANTHER" id="PTHR33398:SF1">
    <property type="entry name" value="SMALL RIBOSOMAL SUBUNIT PROTEIN BS20C"/>
    <property type="match status" value="1"/>
</dbReference>
<keyword evidence="5" id="KW-0687">Ribonucleoprotein</keyword>
<dbReference type="EMBL" id="UINC01002235">
    <property type="protein sequence ID" value="SUZ94435.1"/>
    <property type="molecule type" value="Genomic_DNA"/>
</dbReference>
<dbReference type="SUPFAM" id="SSF46992">
    <property type="entry name" value="Ribosomal protein S20"/>
    <property type="match status" value="1"/>
</dbReference>
<evidence type="ECO:0000256" key="1">
    <source>
        <dbReference type="ARBA" id="ARBA00007634"/>
    </source>
</evidence>
<proteinExistence type="inferred from homology"/>
<dbReference type="InterPro" id="IPR036510">
    <property type="entry name" value="Ribosomal_bS20_sf"/>
</dbReference>
<dbReference type="AlphaFoldDB" id="A0A381RRD9"/>
<organism evidence="6">
    <name type="scientific">marine metagenome</name>
    <dbReference type="NCBI Taxonomy" id="408172"/>
    <lineage>
        <taxon>unclassified sequences</taxon>
        <taxon>metagenomes</taxon>
        <taxon>ecological metagenomes</taxon>
    </lineage>
</organism>